<feature type="compositionally biased region" description="Low complexity" evidence="1">
    <location>
        <begin position="456"/>
        <end position="465"/>
    </location>
</feature>
<feature type="compositionally biased region" description="Low complexity" evidence="1">
    <location>
        <begin position="309"/>
        <end position="353"/>
    </location>
</feature>
<feature type="compositionally biased region" description="Polar residues" evidence="1">
    <location>
        <begin position="466"/>
        <end position="481"/>
    </location>
</feature>
<evidence type="ECO:0000313" key="3">
    <source>
        <dbReference type="EMBL" id="CAE0717004.1"/>
    </source>
</evidence>
<feature type="region of interest" description="Disordered" evidence="1">
    <location>
        <begin position="568"/>
        <end position="610"/>
    </location>
</feature>
<accession>A0A7S4AJJ6</accession>
<evidence type="ECO:0000256" key="2">
    <source>
        <dbReference type="SAM" id="SignalP"/>
    </source>
</evidence>
<protein>
    <recommendedName>
        <fullName evidence="4">SEA domain-containing protein</fullName>
    </recommendedName>
</protein>
<gene>
    <name evidence="3" type="ORF">PAUS00366_LOCUS9756</name>
</gene>
<feature type="signal peptide" evidence="2">
    <location>
        <begin position="1"/>
        <end position="24"/>
    </location>
</feature>
<feature type="compositionally biased region" description="Polar residues" evidence="1">
    <location>
        <begin position="568"/>
        <end position="583"/>
    </location>
</feature>
<feature type="region of interest" description="Disordered" evidence="1">
    <location>
        <begin position="237"/>
        <end position="265"/>
    </location>
</feature>
<feature type="compositionally biased region" description="Basic and acidic residues" evidence="1">
    <location>
        <begin position="584"/>
        <end position="593"/>
    </location>
</feature>
<reference evidence="3" key="1">
    <citation type="submission" date="2021-01" db="EMBL/GenBank/DDBJ databases">
        <authorList>
            <person name="Corre E."/>
            <person name="Pelletier E."/>
            <person name="Niang G."/>
            <person name="Scheremetjew M."/>
            <person name="Finn R."/>
            <person name="Kale V."/>
            <person name="Holt S."/>
            <person name="Cochrane G."/>
            <person name="Meng A."/>
            <person name="Brown T."/>
            <person name="Cohen L."/>
        </authorList>
    </citation>
    <scope>NUCLEOTIDE SEQUENCE</scope>
    <source>
        <strain evidence="3">10249 10 AB</strain>
    </source>
</reference>
<evidence type="ECO:0000256" key="1">
    <source>
        <dbReference type="SAM" id="MobiDB-lite"/>
    </source>
</evidence>
<name>A0A7S4AJJ6_9STRA</name>
<feature type="chain" id="PRO_5031019956" description="SEA domain-containing protein" evidence="2">
    <location>
        <begin position="25"/>
        <end position="610"/>
    </location>
</feature>
<proteinExistence type="predicted"/>
<organism evidence="3">
    <name type="scientific">Pseudo-nitzschia australis</name>
    <dbReference type="NCBI Taxonomy" id="44445"/>
    <lineage>
        <taxon>Eukaryota</taxon>
        <taxon>Sar</taxon>
        <taxon>Stramenopiles</taxon>
        <taxon>Ochrophyta</taxon>
        <taxon>Bacillariophyta</taxon>
        <taxon>Bacillariophyceae</taxon>
        <taxon>Bacillariophycidae</taxon>
        <taxon>Bacillariales</taxon>
        <taxon>Bacillariaceae</taxon>
        <taxon>Pseudo-nitzschia</taxon>
    </lineage>
</organism>
<feature type="compositionally biased region" description="Polar residues" evidence="1">
    <location>
        <begin position="371"/>
        <end position="383"/>
    </location>
</feature>
<feature type="region of interest" description="Disordered" evidence="1">
    <location>
        <begin position="435"/>
        <end position="481"/>
    </location>
</feature>
<sequence length="610" mass="66451">MKSPYRIVVLLLAALGQFPHYNHAQIYPSIEEEVLFQINTVISSSFELALYPTPTKLEDGAIENVQKMIKNALLMASSSSSDFVSLETIEILDEGMEYKQNYKLNENSASTVQGSLLQFKVMAYFDLQGTTSSRPSRFAMDNLIVRTFSQPSTKSRFVELITLTGDPFLIEVEDIGINLVKSNERVVDGEAAKLSKIDIILISASSFILIGIFLVLMAHCQKEGYEDIQEQKAFKAKNRPVKTVDDTNRVDETDSNGPNDVEKDQISLARMMSVEGNIVEAGSLESSVDSQSLMVISVQNKSPAVSFASSSSSNFTSGSKSSASSSSASSSSASSSSASKSSASKSSASTCTSSREDYADASLETSRGEQGDSTIDSESMGSKNHNYESTIALTKATSALASKLLSLPRTDTNVLRKKFGSAYSLSVSAPTILEETETTRQSTTNESKIDDKSIKSARSAASSESFELNENRNLSDPTLSRSVPKNQVLLNGLVMLESTREFHKSWLESKRKALEDIEEEGAVDDVFHIDVQRSGIFLEEAETMKSTSTWRPVSVSEWMKSIRVINSASDTQSSVEHSSTGDPKSSHHARENNSLDLSLEDSLATSMVEP</sequence>
<feature type="compositionally biased region" description="Low complexity" evidence="1">
    <location>
        <begin position="594"/>
        <end position="603"/>
    </location>
</feature>
<dbReference type="AlphaFoldDB" id="A0A7S4AJJ6"/>
<feature type="region of interest" description="Disordered" evidence="1">
    <location>
        <begin position="309"/>
        <end position="383"/>
    </location>
</feature>
<dbReference type="EMBL" id="HBIX01013180">
    <property type="protein sequence ID" value="CAE0717004.1"/>
    <property type="molecule type" value="Transcribed_RNA"/>
</dbReference>
<keyword evidence="2" id="KW-0732">Signal</keyword>
<evidence type="ECO:0008006" key="4">
    <source>
        <dbReference type="Google" id="ProtNLM"/>
    </source>
</evidence>
<feature type="compositionally biased region" description="Basic and acidic residues" evidence="1">
    <location>
        <begin position="242"/>
        <end position="252"/>
    </location>
</feature>